<evidence type="ECO:0000256" key="1">
    <source>
        <dbReference type="SAM" id="Phobius"/>
    </source>
</evidence>
<feature type="transmembrane region" description="Helical" evidence="1">
    <location>
        <begin position="12"/>
        <end position="38"/>
    </location>
</feature>
<keyword evidence="1" id="KW-1133">Transmembrane helix</keyword>
<keyword evidence="2" id="KW-0240">DNA-directed RNA polymerase</keyword>
<accession>A0ABX7YNF4</accession>
<keyword evidence="3" id="KW-1185">Reference proteome</keyword>
<dbReference type="Proteomes" id="UP000677616">
    <property type="component" value="Chromosome"/>
</dbReference>
<gene>
    <name evidence="2" type="ORF">INT76_02545</name>
</gene>
<name>A0ABX7YNF4_9STRE</name>
<dbReference type="EMBL" id="CP073084">
    <property type="protein sequence ID" value="QUE54784.1"/>
    <property type="molecule type" value="Genomic_DNA"/>
</dbReference>
<keyword evidence="1" id="KW-0472">Membrane</keyword>
<dbReference type="Pfam" id="PF11772">
    <property type="entry name" value="EpuA"/>
    <property type="match status" value="1"/>
</dbReference>
<dbReference type="RefSeq" id="WP_212571870.1">
    <property type="nucleotide sequence ID" value="NZ_CP073084.1"/>
</dbReference>
<evidence type="ECO:0000313" key="2">
    <source>
        <dbReference type="EMBL" id="QUE54784.1"/>
    </source>
</evidence>
<proteinExistence type="predicted"/>
<dbReference type="GO" id="GO:0000428">
    <property type="term" value="C:DNA-directed RNA polymerase complex"/>
    <property type="evidence" value="ECO:0007669"/>
    <property type="project" value="UniProtKB-KW"/>
</dbReference>
<sequence>MDKESFAFVGKQVLLVLLVALLAIVALGLGLMVGYGVIGDGENIWAILSLEKWQELISKFTGK</sequence>
<reference evidence="2 3" key="1">
    <citation type="submission" date="2021-04" db="EMBL/GenBank/DDBJ databases">
        <title>Complete genome sequence of a novel Streptococcus species.</title>
        <authorList>
            <person name="Teng J.L.L."/>
        </authorList>
    </citation>
    <scope>NUCLEOTIDE SEQUENCE [LARGE SCALE GENOMIC DNA]</scope>
    <source>
        <strain evidence="2 3">HKU75</strain>
    </source>
</reference>
<evidence type="ECO:0000313" key="3">
    <source>
        <dbReference type="Proteomes" id="UP000677616"/>
    </source>
</evidence>
<dbReference type="InterPro" id="IPR024596">
    <property type="entry name" value="RNApol_su_b/EpuA"/>
</dbReference>
<keyword evidence="2" id="KW-0804">Transcription</keyword>
<organism evidence="2 3">
    <name type="scientific">Streptococcus oriscaviae</name>
    <dbReference type="NCBI Taxonomy" id="2781599"/>
    <lineage>
        <taxon>Bacteria</taxon>
        <taxon>Bacillati</taxon>
        <taxon>Bacillota</taxon>
        <taxon>Bacilli</taxon>
        <taxon>Lactobacillales</taxon>
        <taxon>Streptococcaceae</taxon>
        <taxon>Streptococcus</taxon>
    </lineage>
</organism>
<keyword evidence="1" id="KW-0812">Transmembrane</keyword>
<protein>
    <submittedName>
        <fullName evidence="2">DNA-directed RNA polymerase subunit beta</fullName>
    </submittedName>
</protein>